<proteinExistence type="predicted"/>
<name>A0A059AZM0_EUCGR</name>
<organism evidence="1">
    <name type="scientific">Eucalyptus grandis</name>
    <name type="common">Flooded gum</name>
    <dbReference type="NCBI Taxonomy" id="71139"/>
    <lineage>
        <taxon>Eukaryota</taxon>
        <taxon>Viridiplantae</taxon>
        <taxon>Streptophyta</taxon>
        <taxon>Embryophyta</taxon>
        <taxon>Tracheophyta</taxon>
        <taxon>Spermatophyta</taxon>
        <taxon>Magnoliopsida</taxon>
        <taxon>eudicotyledons</taxon>
        <taxon>Gunneridae</taxon>
        <taxon>Pentapetalae</taxon>
        <taxon>rosids</taxon>
        <taxon>malvids</taxon>
        <taxon>Myrtales</taxon>
        <taxon>Myrtaceae</taxon>
        <taxon>Myrtoideae</taxon>
        <taxon>Eucalypteae</taxon>
        <taxon>Eucalyptus</taxon>
    </lineage>
</organism>
<protein>
    <submittedName>
        <fullName evidence="1">Uncharacterized protein</fullName>
    </submittedName>
</protein>
<evidence type="ECO:0000313" key="1">
    <source>
        <dbReference type="EMBL" id="KCW59412.1"/>
    </source>
</evidence>
<reference evidence="1" key="1">
    <citation type="submission" date="2013-07" db="EMBL/GenBank/DDBJ databases">
        <title>The genome of Eucalyptus grandis.</title>
        <authorList>
            <person name="Schmutz J."/>
            <person name="Hayes R."/>
            <person name="Myburg A."/>
            <person name="Tuskan G."/>
            <person name="Grattapaglia D."/>
            <person name="Rokhsar D.S."/>
        </authorList>
    </citation>
    <scope>NUCLEOTIDE SEQUENCE</scope>
    <source>
        <tissue evidence="1">Leaf extractions</tissue>
    </source>
</reference>
<dbReference type="AlphaFoldDB" id="A0A059AZM0"/>
<dbReference type="EMBL" id="KK198760">
    <property type="protein sequence ID" value="KCW59412.1"/>
    <property type="molecule type" value="Genomic_DNA"/>
</dbReference>
<dbReference type="Gramene" id="KCW59412">
    <property type="protein sequence ID" value="KCW59412"/>
    <property type="gene ID" value="EUGRSUZ_H02126"/>
</dbReference>
<sequence>MQSITRKSKLESRFSFFANLSHFSKLKSSLPQQRHDDHHFRNSICSNFFMVVYRVKKIRIFFKGIVRT</sequence>
<dbReference type="InParanoid" id="A0A059AZM0"/>
<gene>
    <name evidence="1" type="ORF">EUGRSUZ_H02126</name>
</gene>
<accession>A0A059AZM0</accession>